<evidence type="ECO:0000313" key="10">
    <source>
        <dbReference type="EMBL" id="WJW68006.1"/>
    </source>
</evidence>
<evidence type="ECO:0000256" key="2">
    <source>
        <dbReference type="ARBA" id="ARBA00005262"/>
    </source>
</evidence>
<proteinExistence type="inferred from homology"/>
<reference evidence="9 11" key="1">
    <citation type="submission" date="2020-06" db="EMBL/GenBank/DDBJ databases">
        <title>Anoxygenic phototrophic Chloroflexota member uses a Type I reaction center.</title>
        <authorList>
            <person name="Tsuji J.M."/>
            <person name="Shaw N.A."/>
            <person name="Nagashima S."/>
            <person name="Venkiteswaran J."/>
            <person name="Schiff S.L."/>
            <person name="Hanada S."/>
            <person name="Tank M."/>
            <person name="Neufeld J.D."/>
        </authorList>
    </citation>
    <scope>NUCLEOTIDE SEQUENCE [LARGE SCALE GENOMIC DNA]</scope>
    <source>
        <strain evidence="9">L227-S17</strain>
    </source>
</reference>
<feature type="chain" id="PRO_5035877320" evidence="8">
    <location>
        <begin position="23"/>
        <end position="170"/>
    </location>
</feature>
<dbReference type="Proteomes" id="UP000521676">
    <property type="component" value="Unassembled WGS sequence"/>
</dbReference>
<keyword evidence="12" id="KW-1185">Reference proteome</keyword>
<dbReference type="PANTHER" id="PTHR43663:SF1">
    <property type="entry name" value="CHROMATE TRANSPORTER"/>
    <property type="match status" value="1"/>
</dbReference>
<feature type="transmembrane region" description="Helical" evidence="7">
    <location>
        <begin position="106"/>
        <end position="131"/>
    </location>
</feature>
<protein>
    <submittedName>
        <fullName evidence="9">Chromate transporter</fullName>
    </submittedName>
</protein>
<accession>A0A8T7M7E6</accession>
<evidence type="ECO:0000256" key="4">
    <source>
        <dbReference type="ARBA" id="ARBA00022692"/>
    </source>
</evidence>
<evidence type="ECO:0000256" key="7">
    <source>
        <dbReference type="SAM" id="Phobius"/>
    </source>
</evidence>
<evidence type="ECO:0000256" key="1">
    <source>
        <dbReference type="ARBA" id="ARBA00004651"/>
    </source>
</evidence>
<evidence type="ECO:0000313" key="9">
    <source>
        <dbReference type="EMBL" id="NWJ48065.1"/>
    </source>
</evidence>
<keyword evidence="6 7" id="KW-0472">Membrane</keyword>
<sequence length="170" mass="18003">MNQFAYFLYFLKASLFSSGGLANLPSLHQDLIDNGLAQEADFGHAVTIGQLSPGPNGLWVISLGYLTNGFLGAILTLLAIMIPPALVLVVSAVYNRIESKAWAQGLMRGIQLASVGLVLTVSWSIVISLGFDIRSFIVGGAAFLLAFSNRVPVIVILVLAAGGGFLLYSF</sequence>
<dbReference type="PANTHER" id="PTHR43663">
    <property type="entry name" value="CHROMATE TRANSPORT PROTEIN-RELATED"/>
    <property type="match status" value="1"/>
</dbReference>
<dbReference type="GO" id="GO:0015109">
    <property type="term" value="F:chromate transmembrane transporter activity"/>
    <property type="evidence" value="ECO:0007669"/>
    <property type="project" value="InterPro"/>
</dbReference>
<comment type="subcellular location">
    <subcellularLocation>
        <location evidence="1">Cell membrane</location>
        <topology evidence="1">Multi-pass membrane protein</topology>
    </subcellularLocation>
</comment>
<name>A0A8T7M7E6_9CHLR</name>
<dbReference type="Proteomes" id="UP001431572">
    <property type="component" value="Chromosome 2"/>
</dbReference>
<dbReference type="InterPro" id="IPR003370">
    <property type="entry name" value="Chromate_transpt"/>
</dbReference>
<evidence type="ECO:0000256" key="6">
    <source>
        <dbReference type="ARBA" id="ARBA00023136"/>
    </source>
</evidence>
<evidence type="ECO:0000313" key="12">
    <source>
        <dbReference type="Proteomes" id="UP001431572"/>
    </source>
</evidence>
<dbReference type="InterPro" id="IPR052518">
    <property type="entry name" value="CHR_Transporter"/>
</dbReference>
<organism evidence="9 11">
    <name type="scientific">Candidatus Chlorohelix allophototropha</name>
    <dbReference type="NCBI Taxonomy" id="3003348"/>
    <lineage>
        <taxon>Bacteria</taxon>
        <taxon>Bacillati</taxon>
        <taxon>Chloroflexota</taxon>
        <taxon>Chloroflexia</taxon>
        <taxon>Candidatus Chloroheliales</taxon>
        <taxon>Candidatus Chloroheliaceae</taxon>
        <taxon>Candidatus Chlorohelix</taxon>
    </lineage>
</organism>
<dbReference type="Pfam" id="PF02417">
    <property type="entry name" value="Chromate_transp"/>
    <property type="match status" value="1"/>
</dbReference>
<dbReference type="AlphaFoldDB" id="A0A8T7M7E6"/>
<feature type="transmembrane region" description="Helical" evidence="7">
    <location>
        <begin position="70"/>
        <end position="94"/>
    </location>
</feature>
<evidence type="ECO:0000256" key="8">
    <source>
        <dbReference type="SAM" id="SignalP"/>
    </source>
</evidence>
<keyword evidence="8" id="KW-0732">Signal</keyword>
<dbReference type="GO" id="GO:0005886">
    <property type="term" value="C:plasma membrane"/>
    <property type="evidence" value="ECO:0007669"/>
    <property type="project" value="UniProtKB-SubCell"/>
</dbReference>
<keyword evidence="5 7" id="KW-1133">Transmembrane helix</keyword>
<gene>
    <name evidence="9" type="ORF">HXX08_19595</name>
    <name evidence="10" type="ORF">OZ401_003601</name>
</gene>
<keyword evidence="4 7" id="KW-0812">Transmembrane</keyword>
<feature type="transmembrane region" description="Helical" evidence="7">
    <location>
        <begin position="151"/>
        <end position="168"/>
    </location>
</feature>
<comment type="similarity">
    <text evidence="2">Belongs to the chromate ion transporter (CHR) (TC 2.A.51) family.</text>
</comment>
<feature type="signal peptide" evidence="8">
    <location>
        <begin position="1"/>
        <end position="22"/>
    </location>
</feature>
<evidence type="ECO:0000313" key="11">
    <source>
        <dbReference type="Proteomes" id="UP000521676"/>
    </source>
</evidence>
<dbReference type="EMBL" id="CP128400">
    <property type="protein sequence ID" value="WJW68006.1"/>
    <property type="molecule type" value="Genomic_DNA"/>
</dbReference>
<evidence type="ECO:0000256" key="5">
    <source>
        <dbReference type="ARBA" id="ARBA00022989"/>
    </source>
</evidence>
<evidence type="ECO:0000256" key="3">
    <source>
        <dbReference type="ARBA" id="ARBA00022475"/>
    </source>
</evidence>
<reference evidence="10" key="2">
    <citation type="journal article" date="2024" name="Nature">
        <title>Anoxygenic phototroph of the Chloroflexota uses a type I reaction centre.</title>
        <authorList>
            <person name="Tsuji J.M."/>
            <person name="Shaw N.A."/>
            <person name="Nagashima S."/>
            <person name="Venkiteswaran J.J."/>
            <person name="Schiff S.L."/>
            <person name="Watanabe T."/>
            <person name="Fukui M."/>
            <person name="Hanada S."/>
            <person name="Tank M."/>
            <person name="Neufeld J.D."/>
        </authorList>
    </citation>
    <scope>NUCLEOTIDE SEQUENCE</scope>
    <source>
        <strain evidence="10">L227-S17</strain>
    </source>
</reference>
<dbReference type="RefSeq" id="WP_341469910.1">
    <property type="nucleotide sequence ID" value="NZ_CP128400.1"/>
</dbReference>
<keyword evidence="3" id="KW-1003">Cell membrane</keyword>
<dbReference type="EMBL" id="JACATZ010000003">
    <property type="protein sequence ID" value="NWJ48065.1"/>
    <property type="molecule type" value="Genomic_DNA"/>
</dbReference>